<dbReference type="Proteomes" id="UP000188937">
    <property type="component" value="Chromosome"/>
</dbReference>
<dbReference type="STRING" id="435.A0U92_16180"/>
<dbReference type="AlphaFoldDB" id="A0A1U9KJP0"/>
<organism evidence="2 3">
    <name type="scientific">Acetobacter aceti</name>
    <dbReference type="NCBI Taxonomy" id="435"/>
    <lineage>
        <taxon>Bacteria</taxon>
        <taxon>Pseudomonadati</taxon>
        <taxon>Pseudomonadota</taxon>
        <taxon>Alphaproteobacteria</taxon>
        <taxon>Acetobacterales</taxon>
        <taxon>Acetobacteraceae</taxon>
        <taxon>Acetobacter</taxon>
        <taxon>Acetobacter subgen. Acetobacter</taxon>
    </lineage>
</organism>
<reference evidence="2 3" key="1">
    <citation type="submission" date="2016-03" db="EMBL/GenBank/DDBJ databases">
        <title>Acetic acid bacteria sequencing.</title>
        <authorList>
            <person name="Brandt J."/>
            <person name="Jakob F."/>
            <person name="Vogel R.F."/>
        </authorList>
    </citation>
    <scope>NUCLEOTIDE SEQUENCE [LARGE SCALE GENOMIC DNA]</scope>
    <source>
        <strain evidence="2 3">TMW2.1153</strain>
    </source>
</reference>
<dbReference type="EMBL" id="CP014692">
    <property type="protein sequence ID" value="AQS86034.1"/>
    <property type="molecule type" value="Genomic_DNA"/>
</dbReference>
<evidence type="ECO:0000313" key="2">
    <source>
        <dbReference type="EMBL" id="AQS86034.1"/>
    </source>
</evidence>
<feature type="transmembrane region" description="Helical" evidence="1">
    <location>
        <begin position="18"/>
        <end position="40"/>
    </location>
</feature>
<name>A0A1U9KJP0_ACEAC</name>
<proteinExistence type="predicted"/>
<sequence length="101" mass="11296">MDITTFLNNILQFVPPSYLATTTAIISFVIATCALIMRFWKPPSKESRWITIYHIVSAVGQARGWNASAYQPDRKAIMVPATKARSEIAENLGLDVNQTRP</sequence>
<keyword evidence="3" id="KW-1185">Reference proteome</keyword>
<dbReference type="RefSeq" id="WP_077814041.1">
    <property type="nucleotide sequence ID" value="NZ_CP014692.1"/>
</dbReference>
<evidence type="ECO:0000313" key="3">
    <source>
        <dbReference type="Proteomes" id="UP000188937"/>
    </source>
</evidence>
<gene>
    <name evidence="2" type="ORF">A0U92_16180</name>
</gene>
<evidence type="ECO:0000256" key="1">
    <source>
        <dbReference type="SAM" id="Phobius"/>
    </source>
</evidence>
<dbReference type="KEGG" id="aace:A0U92_16180"/>
<keyword evidence="1" id="KW-0812">Transmembrane</keyword>
<keyword evidence="1" id="KW-0472">Membrane</keyword>
<protein>
    <submittedName>
        <fullName evidence="2">Uncharacterized protein</fullName>
    </submittedName>
</protein>
<dbReference type="OrthoDB" id="7271061at2"/>
<keyword evidence="1" id="KW-1133">Transmembrane helix</keyword>
<accession>A0A1U9KJP0</accession>